<sequence>MSPCRSTDAGISYSVLIIIIMKGPPALPRG</sequence>
<dbReference type="Gramene" id="OMO60446">
    <property type="protein sequence ID" value="OMO60446"/>
    <property type="gene ID" value="CCACVL1_24137"/>
</dbReference>
<accession>A0A1R3GQW6</accession>
<keyword evidence="2" id="KW-1185">Reference proteome</keyword>
<dbReference type="AlphaFoldDB" id="A0A1R3GQW6"/>
<dbReference type="Proteomes" id="UP000188268">
    <property type="component" value="Unassembled WGS sequence"/>
</dbReference>
<proteinExistence type="predicted"/>
<comment type="caution">
    <text evidence="1">The sequence shown here is derived from an EMBL/GenBank/DDBJ whole genome shotgun (WGS) entry which is preliminary data.</text>
</comment>
<dbReference type="EMBL" id="AWWV01013698">
    <property type="protein sequence ID" value="OMO60446.1"/>
    <property type="molecule type" value="Genomic_DNA"/>
</dbReference>
<organism evidence="1 2">
    <name type="scientific">Corchorus capsularis</name>
    <name type="common">Jute</name>
    <dbReference type="NCBI Taxonomy" id="210143"/>
    <lineage>
        <taxon>Eukaryota</taxon>
        <taxon>Viridiplantae</taxon>
        <taxon>Streptophyta</taxon>
        <taxon>Embryophyta</taxon>
        <taxon>Tracheophyta</taxon>
        <taxon>Spermatophyta</taxon>
        <taxon>Magnoliopsida</taxon>
        <taxon>eudicotyledons</taxon>
        <taxon>Gunneridae</taxon>
        <taxon>Pentapetalae</taxon>
        <taxon>rosids</taxon>
        <taxon>malvids</taxon>
        <taxon>Malvales</taxon>
        <taxon>Malvaceae</taxon>
        <taxon>Grewioideae</taxon>
        <taxon>Apeibeae</taxon>
        <taxon>Corchorus</taxon>
    </lineage>
</organism>
<name>A0A1R3GQW6_COCAP</name>
<gene>
    <name evidence="1" type="ORF">CCACVL1_24137</name>
</gene>
<evidence type="ECO:0000313" key="2">
    <source>
        <dbReference type="Proteomes" id="UP000188268"/>
    </source>
</evidence>
<protein>
    <submittedName>
        <fullName evidence="1">Uncharacterized protein</fullName>
    </submittedName>
</protein>
<reference evidence="1 2" key="1">
    <citation type="submission" date="2013-09" db="EMBL/GenBank/DDBJ databases">
        <title>Corchorus capsularis genome sequencing.</title>
        <authorList>
            <person name="Alam M."/>
            <person name="Haque M.S."/>
            <person name="Islam M.S."/>
            <person name="Emdad E.M."/>
            <person name="Islam M.M."/>
            <person name="Ahmed B."/>
            <person name="Halim A."/>
            <person name="Hossen Q.M.M."/>
            <person name="Hossain M.Z."/>
            <person name="Ahmed R."/>
            <person name="Khan M.M."/>
            <person name="Islam R."/>
            <person name="Rashid M.M."/>
            <person name="Khan S.A."/>
            <person name="Rahman M.S."/>
            <person name="Alam M."/>
        </authorList>
    </citation>
    <scope>NUCLEOTIDE SEQUENCE [LARGE SCALE GENOMIC DNA]</scope>
    <source>
        <strain evidence="2">cv. CVL-1</strain>
        <tissue evidence="1">Whole seedling</tissue>
    </source>
</reference>
<evidence type="ECO:0000313" key="1">
    <source>
        <dbReference type="EMBL" id="OMO60446.1"/>
    </source>
</evidence>